<gene>
    <name evidence="1" type="ORF">CYNAS_LOCUS3526</name>
</gene>
<evidence type="ECO:0000313" key="2">
    <source>
        <dbReference type="Proteomes" id="UP001176961"/>
    </source>
</evidence>
<sequence length="105" mass="11340">MPLGAISNRPLPVLGAITLLANGTTVGQRAPRCRSCYQPRTAARGLKKEEDVAVGEAEIELIRGGQIKESRGSKRGDATIWSGTLNTQQSTTAAHYSYILLVFRQ</sequence>
<evidence type="ECO:0000313" key="1">
    <source>
        <dbReference type="EMBL" id="CAJ0591543.1"/>
    </source>
</evidence>
<name>A0AA36DPY6_CYLNA</name>
<proteinExistence type="predicted"/>
<dbReference type="EMBL" id="CATQJL010000001">
    <property type="protein sequence ID" value="CAJ0591543.1"/>
    <property type="molecule type" value="Genomic_DNA"/>
</dbReference>
<accession>A0AA36DPY6</accession>
<organism evidence="1 2">
    <name type="scientific">Cylicocyclus nassatus</name>
    <name type="common">Nematode worm</name>
    <dbReference type="NCBI Taxonomy" id="53992"/>
    <lineage>
        <taxon>Eukaryota</taxon>
        <taxon>Metazoa</taxon>
        <taxon>Ecdysozoa</taxon>
        <taxon>Nematoda</taxon>
        <taxon>Chromadorea</taxon>
        <taxon>Rhabditida</taxon>
        <taxon>Rhabditina</taxon>
        <taxon>Rhabditomorpha</taxon>
        <taxon>Strongyloidea</taxon>
        <taxon>Strongylidae</taxon>
        <taxon>Cylicocyclus</taxon>
    </lineage>
</organism>
<reference evidence="1" key="1">
    <citation type="submission" date="2023-07" db="EMBL/GenBank/DDBJ databases">
        <authorList>
            <consortium name="CYATHOMIX"/>
        </authorList>
    </citation>
    <scope>NUCLEOTIDE SEQUENCE</scope>
    <source>
        <strain evidence="1">N/A</strain>
    </source>
</reference>
<comment type="caution">
    <text evidence="1">The sequence shown here is derived from an EMBL/GenBank/DDBJ whole genome shotgun (WGS) entry which is preliminary data.</text>
</comment>
<protein>
    <submittedName>
        <fullName evidence="1">Uncharacterized protein</fullName>
    </submittedName>
</protein>
<keyword evidence="2" id="KW-1185">Reference proteome</keyword>
<dbReference type="AlphaFoldDB" id="A0AA36DPY6"/>
<dbReference type="Proteomes" id="UP001176961">
    <property type="component" value="Unassembled WGS sequence"/>
</dbReference>